<feature type="domain" description="DUF2489" evidence="1">
    <location>
        <begin position="16"/>
        <end position="142"/>
    </location>
</feature>
<dbReference type="InterPro" id="IPR019617">
    <property type="entry name" value="DUF2489"/>
</dbReference>
<gene>
    <name evidence="2" type="ORF">SAMN05216221_2283</name>
</gene>
<dbReference type="EMBL" id="LT629751">
    <property type="protein sequence ID" value="SDS64578.1"/>
    <property type="molecule type" value="Genomic_DNA"/>
</dbReference>
<proteinExistence type="predicted"/>
<dbReference type="OrthoDB" id="5740155at2"/>
<keyword evidence="3" id="KW-1185">Reference proteome</keyword>
<evidence type="ECO:0000313" key="2">
    <source>
        <dbReference type="EMBL" id="SDS64578.1"/>
    </source>
</evidence>
<name>A0A1H1TWI1_9PSED</name>
<protein>
    <recommendedName>
        <fullName evidence="1">DUF2489 domain-containing protein</fullName>
    </recommendedName>
</protein>
<dbReference type="Pfam" id="PF10675">
    <property type="entry name" value="DUF2489"/>
    <property type="match status" value="1"/>
</dbReference>
<dbReference type="AlphaFoldDB" id="A0A1H1TWI1"/>
<dbReference type="Proteomes" id="UP000243359">
    <property type="component" value="Chromosome I"/>
</dbReference>
<evidence type="ECO:0000259" key="1">
    <source>
        <dbReference type="Pfam" id="PF10675"/>
    </source>
</evidence>
<organism evidence="2 3">
    <name type="scientific">Pseudomonas oryzae</name>
    <dbReference type="NCBI Taxonomy" id="1392877"/>
    <lineage>
        <taxon>Bacteria</taxon>
        <taxon>Pseudomonadati</taxon>
        <taxon>Pseudomonadota</taxon>
        <taxon>Gammaproteobacteria</taxon>
        <taxon>Pseudomonadales</taxon>
        <taxon>Pseudomonadaceae</taxon>
        <taxon>Pseudomonas</taxon>
    </lineage>
</organism>
<sequence length="155" mass="17272">MSALSIGLLLAGLLVVLVLGGYALHLWRRVWAQQKAYAAAESERQQRLHGDLRILAGSLLDEQLPLIEGAIRIKVLLDNYDIALSSDEHCRVFHQLFDATSGIPTHAAWKQLSSAERRAHERHFSELELQHKAAARKGARWLLDEGLQQPLAKAG</sequence>
<dbReference type="RefSeq" id="WP_090349052.1">
    <property type="nucleotide sequence ID" value="NZ_LT629751.1"/>
</dbReference>
<dbReference type="STRING" id="1392877.SAMN05216221_2283"/>
<reference evidence="3" key="1">
    <citation type="submission" date="2016-10" db="EMBL/GenBank/DDBJ databases">
        <authorList>
            <person name="Varghese N."/>
            <person name="Submissions S."/>
        </authorList>
    </citation>
    <scope>NUCLEOTIDE SEQUENCE [LARGE SCALE GENOMIC DNA]</scope>
    <source>
        <strain evidence="3">KCTC 32247</strain>
    </source>
</reference>
<evidence type="ECO:0000313" key="3">
    <source>
        <dbReference type="Proteomes" id="UP000243359"/>
    </source>
</evidence>
<accession>A0A1H1TWI1</accession>